<reference evidence="2" key="1">
    <citation type="submission" date="2018-11" db="EMBL/GenBank/DDBJ databases">
        <authorList>
            <consortium name="Genoscope - CEA"/>
            <person name="William W."/>
        </authorList>
    </citation>
    <scope>NUCLEOTIDE SEQUENCE</scope>
</reference>
<dbReference type="Proteomes" id="UP000694005">
    <property type="component" value="Chromosome A05"/>
</dbReference>
<gene>
    <name evidence="2" type="ORF">BRAA05T20113Z</name>
    <name evidence="1" type="ORF">BRAPAZ1V2_A05P11920.2</name>
</gene>
<dbReference type="EMBL" id="LS974621">
    <property type="protein sequence ID" value="CAG7874671.1"/>
    <property type="molecule type" value="Genomic_DNA"/>
</dbReference>
<dbReference type="EMBL" id="LR031570">
    <property type="protein sequence ID" value="VDC70399.1"/>
    <property type="molecule type" value="Genomic_DNA"/>
</dbReference>
<evidence type="ECO:0000313" key="1">
    <source>
        <dbReference type="EMBL" id="CAG7874671.1"/>
    </source>
</evidence>
<organism evidence="2">
    <name type="scientific">Brassica campestris</name>
    <name type="common">Field mustard</name>
    <dbReference type="NCBI Taxonomy" id="3711"/>
    <lineage>
        <taxon>Eukaryota</taxon>
        <taxon>Viridiplantae</taxon>
        <taxon>Streptophyta</taxon>
        <taxon>Embryophyta</taxon>
        <taxon>Tracheophyta</taxon>
        <taxon>Spermatophyta</taxon>
        <taxon>Magnoliopsida</taxon>
        <taxon>eudicotyledons</taxon>
        <taxon>Gunneridae</taxon>
        <taxon>Pentapetalae</taxon>
        <taxon>rosids</taxon>
        <taxon>malvids</taxon>
        <taxon>Brassicales</taxon>
        <taxon>Brassicaceae</taxon>
        <taxon>Brassiceae</taxon>
        <taxon>Brassica</taxon>
    </lineage>
</organism>
<sequence>MCILLEWFKKSSLLCKSESAYLKVKFFFGECGSIPLCSRECRILYDWISHSCILNAKCSSLLEVLQHVLCQIANQQIRIIT</sequence>
<name>A0A3P5YTH5_BRACM</name>
<protein>
    <submittedName>
        <fullName evidence="1">Uncharacterized protein</fullName>
    </submittedName>
</protein>
<proteinExistence type="predicted"/>
<dbReference type="Gramene" id="A05p11920.2_BraZ1">
    <property type="protein sequence ID" value="A05p11920.2_BraZ1.CDS"/>
    <property type="gene ID" value="A05g11920.2_BraZ1"/>
</dbReference>
<dbReference type="AlphaFoldDB" id="A0A3P5YTH5"/>
<evidence type="ECO:0000313" key="2">
    <source>
        <dbReference type="EMBL" id="VDC70399.1"/>
    </source>
</evidence>
<accession>A0A3P5YTH5</accession>